<sequence>MTARSLAAPKTAFVAASHAVSNGLGATVRPRRLAQPTLTLPNRSVSPDRLYSKWTDKDFNRKQWSDPKAETLRRARQRARAKILHEAHFDTAIRLLAPETYSGAHREARNLQEALAGAANWVPTKLARLASKPKELQTALEQHLCIYGVREEYWLSVRNAMLAESWLDARRHMINTDDAKWPGFVLQRTIHTVATPSEMSDSLAILNSTLQHASKQLDSDASVYFKTLRYCVSTLIFKILKPDGSAVHLIPRLTDVLLGLIEVFPDLMRSSTLLFVDFTCCCTAVVDERARHAVSNLLDGLQSTSSDADSFQFIRQRIVSHCLDSIEVSMKKAGRKTASSEQFVNLDLMEKLLQQEFSSHANAQQRALRCAVHVAGHHRDDIRAWSWFNRLQQYNQNHNANTTISDYLVLAKALVRSKYGRHEAWRVFLDAEKYMPSHSTSATAAKEDLDNTCIELLEVMAMSADVRLESVLSLLGIADPVKHEHDIASVKMANALSKTTHRPRVALVAFTMVMQGCLARQQPEYAVLVWQTMRQRDLLPNVACLSVYLQNLFKMKKTGEAMRQLHLWCEEGVPDIRNKLQEVSQATQISAGESSQQHDLPSAAPEVSRYTITPDPILASVVLSGLYTCGSVGIEGLWNAYQQTIRLFPDAYILSLLLKVSCQDDRKSRISARFGWQVFRSLLFGKHPELAEYRNPLKLLLETHGTVGWIFSDDTVGSKVENWFASVFRPQDTKSPVAPGDSSGLVFTSKVLESYVRLILHLQHSPGQLADARFSREELINVLGWMKELNLRPSTTHLGLTILEIEENLLPAVATRQMEVLEGWLVDWLGEDALPTERQMQRLWQWKMKRNEQKRNWFDHVRMDGSHEPYAASIP</sequence>
<dbReference type="EMBL" id="CAGI01000173">
    <property type="protein sequence ID" value="CCF52337.1"/>
    <property type="molecule type" value="Genomic_DNA"/>
</dbReference>
<name>I2FZJ4_USTHO</name>
<dbReference type="Gene3D" id="1.25.40.10">
    <property type="entry name" value="Tetratricopeptide repeat domain"/>
    <property type="match status" value="1"/>
</dbReference>
<dbReference type="STRING" id="1128400.I2FZJ4"/>
<accession>I2FZJ4</accession>
<dbReference type="eggNOG" id="ENOG502R1BC">
    <property type="taxonomic scope" value="Eukaryota"/>
</dbReference>
<dbReference type="HOGENOM" id="CLU_016023_0_0_1"/>
<dbReference type="Proteomes" id="UP000006174">
    <property type="component" value="Unassembled WGS sequence"/>
</dbReference>
<gene>
    <name evidence="1" type="ORF">UHOR_03394</name>
</gene>
<dbReference type="AlphaFoldDB" id="I2FZJ4"/>
<keyword evidence="2" id="KW-1185">Reference proteome</keyword>
<organism evidence="1 2">
    <name type="scientific">Ustilago hordei</name>
    <name type="common">Barley covered smut fungus</name>
    <dbReference type="NCBI Taxonomy" id="120017"/>
    <lineage>
        <taxon>Eukaryota</taxon>
        <taxon>Fungi</taxon>
        <taxon>Dikarya</taxon>
        <taxon>Basidiomycota</taxon>
        <taxon>Ustilaginomycotina</taxon>
        <taxon>Ustilaginomycetes</taxon>
        <taxon>Ustilaginales</taxon>
        <taxon>Ustilaginaceae</taxon>
        <taxon>Ustilago</taxon>
    </lineage>
</organism>
<dbReference type="InterPro" id="IPR011990">
    <property type="entry name" value="TPR-like_helical_dom_sf"/>
</dbReference>
<protein>
    <submittedName>
        <fullName evidence="1">Uncharacterized protein</fullName>
    </submittedName>
</protein>
<dbReference type="OMA" id="QLHLWCE"/>
<comment type="caution">
    <text evidence="1">The sequence shown here is derived from an EMBL/GenBank/DDBJ whole genome shotgun (WGS) entry which is preliminary data.</text>
</comment>
<reference evidence="1 2" key="1">
    <citation type="journal article" date="2012" name="Plant Cell">
        <title>Genome comparison of barley and maize smut fungi reveals targeted loss of RNA silencing components and species-specific presence of transposable elements.</title>
        <authorList>
            <person name="Laurie J.D."/>
            <person name="Ali S."/>
            <person name="Linning R."/>
            <person name="Mannhaupt G."/>
            <person name="Wong P."/>
            <person name="Gueldener U."/>
            <person name="Muensterkoetter M."/>
            <person name="Moore R."/>
            <person name="Kahmann R."/>
            <person name="Bakkeren G."/>
            <person name="Schirawski J."/>
        </authorList>
    </citation>
    <scope>NUCLEOTIDE SEQUENCE [LARGE SCALE GENOMIC DNA]</scope>
    <source>
        <strain evidence="2">Uh4875-4</strain>
    </source>
</reference>
<evidence type="ECO:0000313" key="2">
    <source>
        <dbReference type="Proteomes" id="UP000006174"/>
    </source>
</evidence>
<proteinExistence type="predicted"/>
<evidence type="ECO:0000313" key="1">
    <source>
        <dbReference type="EMBL" id="CCF52337.1"/>
    </source>
</evidence>